<dbReference type="OrthoDB" id="4932771at2759"/>
<dbReference type="AlphaFoldDB" id="A0A0D9NMH7"/>
<gene>
    <name evidence="1" type="ORF">H634G_10923</name>
</gene>
<evidence type="ECO:0000313" key="1">
    <source>
        <dbReference type="EMBL" id="KJK73815.1"/>
    </source>
</evidence>
<accession>A0A0D9NMH7</accession>
<dbReference type="EMBL" id="KE384777">
    <property type="protein sequence ID" value="KJK73815.1"/>
    <property type="molecule type" value="Genomic_DNA"/>
</dbReference>
<dbReference type="STRING" id="1291518.A0A0D9NMH7"/>
<proteinExistence type="predicted"/>
<dbReference type="Proteomes" id="UP000054544">
    <property type="component" value="Unassembled WGS sequence"/>
</dbReference>
<reference evidence="2" key="1">
    <citation type="journal article" date="2014" name="BMC Genomics">
        <title>The genome sequence of the biocontrol fungus Metarhizium anisopliae and comparative genomics of Metarhizium species.</title>
        <authorList>
            <person name="Pattemore J.A."/>
            <person name="Hane J.K."/>
            <person name="Williams A.H."/>
            <person name="Wilson B.A."/>
            <person name="Stodart B.J."/>
            <person name="Ash G.J."/>
        </authorList>
    </citation>
    <scope>NUCLEOTIDE SEQUENCE [LARGE SCALE GENOMIC DNA]</scope>
    <source>
        <strain evidence="2">BRIP 53293</strain>
    </source>
</reference>
<evidence type="ECO:0000313" key="2">
    <source>
        <dbReference type="Proteomes" id="UP000054544"/>
    </source>
</evidence>
<keyword evidence="2" id="KW-1185">Reference proteome</keyword>
<protein>
    <recommendedName>
        <fullName evidence="3">RING-type domain-containing protein</fullName>
    </recommendedName>
</protein>
<sequence>MSAWIDIVRGGNDFRTPVLQEFHQPYQSFDNRPDGQAKLLLLFCTGGCSGAEAPRQVRMCRFAKTILLDCHLHHQKSYPAMKAGPCPPNLTRRQVESYGCPEDLAHEFYARALSPLCEAVVFIQNDYWDILTIVGVLARWVDLSFASSIRCRPQVLIVSEDEPKIALRDVERDLAAELMSHYSPLEGLSFSQAEKRWRSCFAGIRLMRGCRSRTSADHVLEWTQATRNNDTALTFRNCDVKHLLRSTCSQFAEDHRKTFSFQQAWRTNPLPGQLSWGAEKLVRLTMHDATLYESACSAIANSLLLETYQHRRRVGRMLNPKLMELSSTDWFDEFYSPMLSSIEPVTLKADVRTLFIQFMKAEPSERQTLLASSMRTLSCSSKITLPTDLCLVCLCRFPATTLSCGHRVCDNCTETNGKKSEEGIDIYQMHFCVLCGAVNSVQTALKPPSAGIRVLNLHGNVDDALPIAMFLKDLRSSLSGRLEDYFDLVLGSGIGAFFMVMIFCNQAAVEDCIYHLPKLKCVRIDDKSLFFGKGLRFPRSDLLDAKIKLVLYNTDSRLAICQNYITKSSKWLQKFSILFQGVDNIAARAFIEANRIWPDGRIDVITQCHNSNYPETLSMANELISALFYVQREGIPIFYDLFPARFVLWVKCRLPAGRHLLDIAMRMRRRRVHIQFHESGQVRYFLLCTDQILEGLKNGRPLLRRLEVLLHSPRSIITVKLNGTLATGTRELCSCPTDLLPCLDANDHPKSSLKEQIDNLQETVARLV</sequence>
<organism evidence="1 2">
    <name type="scientific">Metarhizium anisopliae BRIP 53293</name>
    <dbReference type="NCBI Taxonomy" id="1291518"/>
    <lineage>
        <taxon>Eukaryota</taxon>
        <taxon>Fungi</taxon>
        <taxon>Dikarya</taxon>
        <taxon>Ascomycota</taxon>
        <taxon>Pezizomycotina</taxon>
        <taxon>Sordariomycetes</taxon>
        <taxon>Hypocreomycetidae</taxon>
        <taxon>Hypocreales</taxon>
        <taxon>Clavicipitaceae</taxon>
        <taxon>Metarhizium</taxon>
    </lineage>
</organism>
<evidence type="ECO:0008006" key="3">
    <source>
        <dbReference type="Google" id="ProtNLM"/>
    </source>
</evidence>
<name>A0A0D9NMH7_METAN</name>